<keyword evidence="12" id="KW-1185">Reference proteome</keyword>
<dbReference type="SUPFAM" id="SSF52540">
    <property type="entry name" value="P-loop containing nucleoside triphosphate hydrolases"/>
    <property type="match status" value="1"/>
</dbReference>
<comment type="subcellular location">
    <subcellularLocation>
        <location evidence="1">Cell membrane</location>
        <topology evidence="1">Peripheral membrane protein</topology>
    </subcellularLocation>
</comment>
<evidence type="ECO:0000256" key="1">
    <source>
        <dbReference type="ARBA" id="ARBA00004202"/>
    </source>
</evidence>
<dbReference type="EMBL" id="RWHX01000022">
    <property type="protein sequence ID" value="RSK80309.1"/>
    <property type="molecule type" value="Genomic_DNA"/>
</dbReference>
<keyword evidence="5" id="KW-0997">Cell inner membrane</keyword>
<feature type="domain" description="ABC transporter" evidence="9">
    <location>
        <begin position="2"/>
        <end position="249"/>
    </location>
</feature>
<comment type="similarity">
    <text evidence="2">Belongs to the ABC transporter superfamily.</text>
</comment>
<evidence type="ECO:0000259" key="9">
    <source>
        <dbReference type="PROSITE" id="PS50893"/>
    </source>
</evidence>
<dbReference type="GO" id="GO:0005524">
    <property type="term" value="F:ATP binding"/>
    <property type="evidence" value="ECO:0007669"/>
    <property type="project" value="UniProtKB-KW"/>
</dbReference>
<dbReference type="PROSITE" id="PS00211">
    <property type="entry name" value="ABC_TRANSPORTER_1"/>
    <property type="match status" value="1"/>
</dbReference>
<dbReference type="PANTHER" id="PTHR42788:SF7">
    <property type="entry name" value="NITRATE ABC TRANSPORTER ATP-BINDING PROTEIN"/>
    <property type="match status" value="1"/>
</dbReference>
<keyword evidence="6" id="KW-0547">Nucleotide-binding</keyword>
<keyword evidence="4" id="KW-1003">Cell membrane</keyword>
<evidence type="ECO:0000256" key="8">
    <source>
        <dbReference type="ARBA" id="ARBA00023136"/>
    </source>
</evidence>
<keyword evidence="8" id="KW-0472">Membrane</keyword>
<name>A0A0B5F1M9_9BURK</name>
<evidence type="ECO:0000256" key="3">
    <source>
        <dbReference type="ARBA" id="ARBA00022448"/>
    </source>
</evidence>
<dbReference type="GO" id="GO:0005886">
    <property type="term" value="C:plasma membrane"/>
    <property type="evidence" value="ECO:0007669"/>
    <property type="project" value="UniProtKB-SubCell"/>
</dbReference>
<dbReference type="EMBL" id="CABPSX010000001">
    <property type="protein sequence ID" value="VVG69146.1"/>
    <property type="molecule type" value="Genomic_DNA"/>
</dbReference>
<dbReference type="Proteomes" id="UP000364291">
    <property type="component" value="Unassembled WGS sequence"/>
</dbReference>
<keyword evidence="7 11" id="KW-0067">ATP-binding</keyword>
<dbReference type="RefSeq" id="WP_042113541.1">
    <property type="nucleotide sequence ID" value="NZ_CABPSX010000001.1"/>
</dbReference>
<dbReference type="STRING" id="93218.XM39_08010"/>
<dbReference type="PANTHER" id="PTHR42788">
    <property type="entry name" value="TAURINE IMPORT ATP-BINDING PROTEIN-RELATED"/>
    <property type="match status" value="1"/>
</dbReference>
<keyword evidence="3" id="KW-0813">Transport</keyword>
<dbReference type="KEGG" id="papi:SG18_07995"/>
<evidence type="ECO:0000313" key="12">
    <source>
        <dbReference type="Proteomes" id="UP000270216"/>
    </source>
</evidence>
<dbReference type="OrthoDB" id="9776369at2"/>
<evidence type="ECO:0000256" key="2">
    <source>
        <dbReference type="ARBA" id="ARBA00005417"/>
    </source>
</evidence>
<dbReference type="InterPro" id="IPR027417">
    <property type="entry name" value="P-loop_NTPase"/>
</dbReference>
<dbReference type="GeneID" id="47012356"/>
<evidence type="ECO:0000256" key="6">
    <source>
        <dbReference type="ARBA" id="ARBA00022741"/>
    </source>
</evidence>
<dbReference type="SMART" id="SM00382">
    <property type="entry name" value="AAA"/>
    <property type="match status" value="1"/>
</dbReference>
<dbReference type="GO" id="GO:0016887">
    <property type="term" value="F:ATP hydrolysis activity"/>
    <property type="evidence" value="ECO:0007669"/>
    <property type="project" value="InterPro"/>
</dbReference>
<reference evidence="10 12" key="1">
    <citation type="submission" date="2018-12" db="EMBL/GenBank/DDBJ databases">
        <title>Whole genome sequence of a Pandoraea apista isolate from a patient with cystic fibrosis.</title>
        <authorList>
            <person name="Kenna D.T."/>
            <person name="Turton J.F."/>
        </authorList>
    </citation>
    <scope>NUCLEOTIDE SEQUENCE [LARGE SCALE GENOMIC DNA]</scope>
    <source>
        <strain evidence="10 12">Pa13324</strain>
    </source>
</reference>
<dbReference type="Proteomes" id="UP000270216">
    <property type="component" value="Unassembled WGS sequence"/>
</dbReference>
<dbReference type="Gene3D" id="3.40.50.300">
    <property type="entry name" value="P-loop containing nucleotide triphosphate hydrolases"/>
    <property type="match status" value="1"/>
</dbReference>
<accession>A0A0B5F1M9</accession>
<dbReference type="PROSITE" id="PS50893">
    <property type="entry name" value="ABC_TRANSPORTER_2"/>
    <property type="match status" value="1"/>
</dbReference>
<evidence type="ECO:0000313" key="10">
    <source>
        <dbReference type="EMBL" id="RSK80309.1"/>
    </source>
</evidence>
<reference evidence="11 13" key="2">
    <citation type="submission" date="2019-08" db="EMBL/GenBank/DDBJ databases">
        <authorList>
            <person name="Peeters C."/>
        </authorList>
    </citation>
    <scope>NUCLEOTIDE SEQUENCE [LARGE SCALE GENOMIC DNA]</scope>
    <source>
        <strain evidence="11 13">LMG 18089</strain>
    </source>
</reference>
<evidence type="ECO:0000313" key="11">
    <source>
        <dbReference type="EMBL" id="VVG69146.1"/>
    </source>
</evidence>
<dbReference type="InterPro" id="IPR003593">
    <property type="entry name" value="AAA+_ATPase"/>
</dbReference>
<evidence type="ECO:0000313" key="13">
    <source>
        <dbReference type="Proteomes" id="UP000364291"/>
    </source>
</evidence>
<evidence type="ECO:0000256" key="7">
    <source>
        <dbReference type="ARBA" id="ARBA00022840"/>
    </source>
</evidence>
<evidence type="ECO:0000256" key="5">
    <source>
        <dbReference type="ARBA" id="ARBA00022519"/>
    </source>
</evidence>
<organism evidence="11 13">
    <name type="scientific">Pandoraea apista</name>
    <dbReference type="NCBI Taxonomy" id="93218"/>
    <lineage>
        <taxon>Bacteria</taxon>
        <taxon>Pseudomonadati</taxon>
        <taxon>Pseudomonadota</taxon>
        <taxon>Betaproteobacteria</taxon>
        <taxon>Burkholderiales</taxon>
        <taxon>Burkholderiaceae</taxon>
        <taxon>Pandoraea</taxon>
    </lineage>
</organism>
<dbReference type="InterPro" id="IPR003439">
    <property type="entry name" value="ABC_transporter-like_ATP-bd"/>
</dbReference>
<dbReference type="AlphaFoldDB" id="A0A0B5F1M9"/>
<proteinExistence type="inferred from homology"/>
<sequence>MLSAKDLKITFNPGTPIENRALRGMSLEIPTGQFVTVIGSNGAGKSTFLNAISGDLSVDSGTISIDGNDVTKKTAWQRASQVARVFQDPMAGTCEALTIEENMALAVKRGERRGFRFALNRDLRERFREKLSLLNLGLENRLSDRIGLLSGGQRQAVSLLMASLQPSRILLLDEHTAALDPKTASFVLELTARIVQESQLTAMMVTHSMRQALDYGDRTVMLHQGKVVLDVAGEARKGLDVPDLLQMFERTRGEQLDDDALLLS</sequence>
<protein>
    <submittedName>
        <fullName evidence="11">ABC transporter ATP-binding protein</fullName>
    </submittedName>
</protein>
<dbReference type="InterPro" id="IPR050166">
    <property type="entry name" value="ABC_transporter_ATP-bind"/>
</dbReference>
<dbReference type="Pfam" id="PF00005">
    <property type="entry name" value="ABC_tran"/>
    <property type="match status" value="1"/>
</dbReference>
<dbReference type="InterPro" id="IPR017871">
    <property type="entry name" value="ABC_transporter-like_CS"/>
</dbReference>
<gene>
    <name evidence="10" type="ORF">EJE83_13635</name>
    <name evidence="11" type="ORF">PAP18089_00098</name>
</gene>
<evidence type="ECO:0000256" key="4">
    <source>
        <dbReference type="ARBA" id="ARBA00022475"/>
    </source>
</evidence>